<dbReference type="PANTHER" id="PTHR42776:SF27">
    <property type="entry name" value="DIPEPTIDYL PEPTIDASE FAMILY MEMBER 6"/>
    <property type="match status" value="1"/>
</dbReference>
<dbReference type="InterPro" id="IPR029058">
    <property type="entry name" value="AB_hydrolase_fold"/>
</dbReference>
<gene>
    <name evidence="3" type="ORF">ACFPU1_08735</name>
</gene>
<comment type="caution">
    <text evidence="3">The sequence shown here is derived from an EMBL/GenBank/DDBJ whole genome shotgun (WGS) entry which is preliminary data.</text>
</comment>
<name>A0ABW0YN58_9BACI</name>
<dbReference type="PANTHER" id="PTHR42776">
    <property type="entry name" value="SERINE PEPTIDASE S9 FAMILY MEMBER"/>
    <property type="match status" value="1"/>
</dbReference>
<dbReference type="InterPro" id="IPR001375">
    <property type="entry name" value="Peptidase_S9_cat"/>
</dbReference>
<dbReference type="Pfam" id="PF00326">
    <property type="entry name" value="Peptidase_S9"/>
    <property type="match status" value="1"/>
</dbReference>
<dbReference type="EMBL" id="JBHSOZ010000003">
    <property type="protein sequence ID" value="MFC5712865.1"/>
    <property type="molecule type" value="Genomic_DNA"/>
</dbReference>
<evidence type="ECO:0000313" key="3">
    <source>
        <dbReference type="EMBL" id="MFC5712865.1"/>
    </source>
</evidence>
<sequence>MTTFQQVPSTSSTVKLYEVTYQSGPYQVKGCLAKPVNHTATLPGLLYLRGGYKSFGMVSKEWVTTLAKEGYVVFAPYYRGNEGGEGSEDFIGEDREDAAAAFDVLAGLEGVDERRIHIMGFSRGGAMALFTAIARPQSSSVVVWSGVTDMRLTYEEREDLQKTFRKVTGGTPAQEPEEYERRTPIKYIEKLSVPLLIIHSRKDENVSINHAYLLQREMEKYENPCEAKIYNDFSHHLNDLDRKKVLQEACDWMKKWEENKRKDAL</sequence>
<accession>A0ABW0YN58</accession>
<evidence type="ECO:0000259" key="2">
    <source>
        <dbReference type="Pfam" id="PF00326"/>
    </source>
</evidence>
<organism evidence="3 4">
    <name type="scientific">Thalassorhabdus alkalitolerans</name>
    <dbReference type="NCBI Taxonomy" id="2282697"/>
    <lineage>
        <taxon>Bacteria</taxon>
        <taxon>Bacillati</taxon>
        <taxon>Bacillota</taxon>
        <taxon>Bacilli</taxon>
        <taxon>Bacillales</taxon>
        <taxon>Bacillaceae</taxon>
        <taxon>Thalassorhabdus</taxon>
    </lineage>
</organism>
<dbReference type="Gene3D" id="3.40.50.1820">
    <property type="entry name" value="alpha/beta hydrolase"/>
    <property type="match status" value="1"/>
</dbReference>
<evidence type="ECO:0000256" key="1">
    <source>
        <dbReference type="ARBA" id="ARBA00022801"/>
    </source>
</evidence>
<dbReference type="EC" id="3.4.-.-" evidence="3"/>
<proteinExistence type="predicted"/>
<keyword evidence="1 3" id="KW-0378">Hydrolase</keyword>
<protein>
    <submittedName>
        <fullName evidence="3">Alpha/beta hydrolase family protein</fullName>
        <ecNumber evidence="3">3.4.-.-</ecNumber>
    </submittedName>
</protein>
<dbReference type="Proteomes" id="UP001596142">
    <property type="component" value="Unassembled WGS sequence"/>
</dbReference>
<reference evidence="4" key="1">
    <citation type="journal article" date="2019" name="Int. J. Syst. Evol. Microbiol.">
        <title>The Global Catalogue of Microorganisms (GCM) 10K type strain sequencing project: providing services to taxonomists for standard genome sequencing and annotation.</title>
        <authorList>
            <consortium name="The Broad Institute Genomics Platform"/>
            <consortium name="The Broad Institute Genome Sequencing Center for Infectious Disease"/>
            <person name="Wu L."/>
            <person name="Ma J."/>
        </authorList>
    </citation>
    <scope>NUCLEOTIDE SEQUENCE [LARGE SCALE GENOMIC DNA]</scope>
    <source>
        <strain evidence="4">CECT 7184</strain>
    </source>
</reference>
<evidence type="ECO:0000313" key="4">
    <source>
        <dbReference type="Proteomes" id="UP001596142"/>
    </source>
</evidence>
<dbReference type="SUPFAM" id="SSF53474">
    <property type="entry name" value="alpha/beta-Hydrolases"/>
    <property type="match status" value="1"/>
</dbReference>
<feature type="domain" description="Peptidase S9 prolyl oligopeptidase catalytic" evidence="2">
    <location>
        <begin position="64"/>
        <end position="256"/>
    </location>
</feature>
<dbReference type="GO" id="GO:0016787">
    <property type="term" value="F:hydrolase activity"/>
    <property type="evidence" value="ECO:0007669"/>
    <property type="project" value="UniProtKB-KW"/>
</dbReference>
<dbReference type="RefSeq" id="WP_385940158.1">
    <property type="nucleotide sequence ID" value="NZ_JBHSOZ010000003.1"/>
</dbReference>
<keyword evidence="4" id="KW-1185">Reference proteome</keyword>